<accession>V5G759</accession>
<dbReference type="PANTHER" id="PTHR33481">
    <property type="entry name" value="REVERSE TRANSCRIPTASE"/>
    <property type="match status" value="1"/>
</dbReference>
<dbReference type="PANTHER" id="PTHR33481:SF1">
    <property type="entry name" value="ENDONUCLEASE_EXONUCLEASE_PHOSPHATASE DOMAIN-CONTAINING PROTEIN-RELATED"/>
    <property type="match status" value="1"/>
</dbReference>
<evidence type="ECO:0000259" key="1">
    <source>
        <dbReference type="PROSITE" id="PS50878"/>
    </source>
</evidence>
<organism evidence="2 3">
    <name type="scientific">Byssochlamys spectabilis (strain No. 5 / NBRC 109023)</name>
    <name type="common">Paecilomyces variotii</name>
    <dbReference type="NCBI Taxonomy" id="1356009"/>
    <lineage>
        <taxon>Eukaryota</taxon>
        <taxon>Fungi</taxon>
        <taxon>Dikarya</taxon>
        <taxon>Ascomycota</taxon>
        <taxon>Pezizomycotina</taxon>
        <taxon>Eurotiomycetes</taxon>
        <taxon>Eurotiomycetidae</taxon>
        <taxon>Eurotiales</taxon>
        <taxon>Thermoascaceae</taxon>
        <taxon>Paecilomyces</taxon>
    </lineage>
</organism>
<dbReference type="InParanoid" id="V5G759"/>
<dbReference type="Proteomes" id="UP000018001">
    <property type="component" value="Unassembled WGS sequence"/>
</dbReference>
<dbReference type="OrthoDB" id="4368587at2759"/>
<reference evidence="3" key="1">
    <citation type="journal article" date="2014" name="Genome Announc.">
        <title>Draft genome sequence of the formaldehyde-resistant fungus Byssochlamys spectabilis No. 5 (anamorph Paecilomyces variotii No. 5) (NBRC109023).</title>
        <authorList>
            <person name="Oka T."/>
            <person name="Ekino K."/>
            <person name="Fukuda K."/>
            <person name="Nomura Y."/>
        </authorList>
    </citation>
    <scope>NUCLEOTIDE SEQUENCE [LARGE SCALE GENOMIC DNA]</scope>
    <source>
        <strain evidence="3">No. 5 / NBRC 109023</strain>
    </source>
</reference>
<gene>
    <name evidence="2" type="ORF">PVAR5_9056</name>
</gene>
<feature type="domain" description="Reverse transcriptase" evidence="1">
    <location>
        <begin position="1"/>
        <end position="69"/>
    </location>
</feature>
<comment type="caution">
    <text evidence="2">The sequence shown here is derived from an EMBL/GenBank/DDBJ whole genome shotgun (WGS) entry which is preliminary data.</text>
</comment>
<keyword evidence="3" id="KW-1185">Reference proteome</keyword>
<sequence length="69" mass="7730">MHTGIPQGSLLSPILYLFYNANPQEEEPPVRKFGYIDDTNMLATGDSEEANCQALARAMEPSFTWASRH</sequence>
<name>V5G759_BYSSN</name>
<dbReference type="HOGENOM" id="CLU_2782689_0_0_1"/>
<protein>
    <recommendedName>
        <fullName evidence="1">Reverse transcriptase domain-containing protein</fullName>
    </recommendedName>
</protein>
<proteinExistence type="predicted"/>
<dbReference type="PROSITE" id="PS50878">
    <property type="entry name" value="RT_POL"/>
    <property type="match status" value="1"/>
</dbReference>
<dbReference type="AlphaFoldDB" id="V5G759"/>
<dbReference type="EMBL" id="BAUL01000839">
    <property type="protein sequence ID" value="GAE00309.1"/>
    <property type="molecule type" value="Genomic_DNA"/>
</dbReference>
<evidence type="ECO:0000313" key="3">
    <source>
        <dbReference type="Proteomes" id="UP000018001"/>
    </source>
</evidence>
<feature type="non-terminal residue" evidence="2">
    <location>
        <position position="69"/>
    </location>
</feature>
<dbReference type="InterPro" id="IPR000477">
    <property type="entry name" value="RT_dom"/>
</dbReference>
<evidence type="ECO:0000313" key="2">
    <source>
        <dbReference type="EMBL" id="GAE00309.1"/>
    </source>
</evidence>